<comment type="function">
    <text evidence="4">Required for resistance to DNA-damaging agents.</text>
</comment>
<proteinExistence type="inferred from homology"/>
<evidence type="ECO:0000256" key="4">
    <source>
        <dbReference type="ARBA" id="ARBA00037131"/>
    </source>
</evidence>
<dbReference type="Pfam" id="PF00582">
    <property type="entry name" value="Usp"/>
    <property type="match status" value="2"/>
</dbReference>
<name>A0A1I4VZI6_9GAMM</name>
<reference evidence="6 7" key="1">
    <citation type="submission" date="2016-10" db="EMBL/GenBank/DDBJ databases">
        <authorList>
            <person name="de Groot N.N."/>
        </authorList>
    </citation>
    <scope>NUCLEOTIDE SEQUENCE [LARGE SCALE GENOMIC DNA]</scope>
    <source>
        <strain evidence="6 7">CGMCC 1.7659</strain>
    </source>
</reference>
<evidence type="ECO:0000313" key="6">
    <source>
        <dbReference type="EMBL" id="SFN06748.1"/>
    </source>
</evidence>
<keyword evidence="7" id="KW-1185">Reference proteome</keyword>
<dbReference type="AlphaFoldDB" id="A0A1I4VZI6"/>
<dbReference type="PANTHER" id="PTHR47892:SF1">
    <property type="entry name" value="UNIVERSAL STRESS PROTEIN E"/>
    <property type="match status" value="1"/>
</dbReference>
<gene>
    <name evidence="6" type="ORF">SAMN05216289_103214</name>
</gene>
<evidence type="ECO:0000256" key="3">
    <source>
        <dbReference type="ARBA" id="ARBA00022490"/>
    </source>
</evidence>
<dbReference type="GO" id="GO:0005737">
    <property type="term" value="C:cytoplasm"/>
    <property type="evidence" value="ECO:0007669"/>
    <property type="project" value="UniProtKB-SubCell"/>
</dbReference>
<feature type="domain" description="UspA" evidence="5">
    <location>
        <begin position="151"/>
        <end position="309"/>
    </location>
</feature>
<dbReference type="Proteomes" id="UP000198575">
    <property type="component" value="Unassembled WGS sequence"/>
</dbReference>
<accession>A0A1I4VZI6</accession>
<dbReference type="Gene3D" id="3.40.50.12370">
    <property type="match status" value="1"/>
</dbReference>
<feature type="domain" description="UspA" evidence="5">
    <location>
        <begin position="4"/>
        <end position="143"/>
    </location>
</feature>
<keyword evidence="3" id="KW-0963">Cytoplasm</keyword>
<comment type="subcellular location">
    <subcellularLocation>
        <location evidence="1">Cytoplasm</location>
    </subcellularLocation>
</comment>
<dbReference type="InterPro" id="IPR006016">
    <property type="entry name" value="UspA"/>
</dbReference>
<dbReference type="PANTHER" id="PTHR47892">
    <property type="entry name" value="UNIVERSAL STRESS PROTEIN E"/>
    <property type="match status" value="1"/>
</dbReference>
<dbReference type="STRING" id="578942.SAMN05216289_103214"/>
<dbReference type="OrthoDB" id="239260at2"/>
<sequence length="325" mass="35351">MNEFKKILYVCEEAASQDASILRAVSLAENNQAELTVIDVVPAVSEGFRMRFGGRTSNDPVASMVDASRKRIEALIEPYAERLKIRVDVLVGRTYLEAIRVVLENGHDLLIKPAENPGYIERIFGSQDMQLLRNCPCPVWLTRADEAPKCRNILAAVDLDPDRPDPVEESLNRQILGLAGSLAFSDFATLHVVHVWDAPGESMVRLWANDPAVASSDYVEGVRSSHASAFNLLRQELKARIGEDASAFLSPEFHLRRGVAASVIPELAKHVQADLVVMGTVARTGIAGLLIGNTAEGVFEQLQCSVLAAKPAGFVSPVKLEQAGT</sequence>
<evidence type="ECO:0000256" key="2">
    <source>
        <dbReference type="ARBA" id="ARBA00008791"/>
    </source>
</evidence>
<comment type="similarity">
    <text evidence="2">Belongs to the universal stress protein A family.</text>
</comment>
<dbReference type="EMBL" id="FOVF01000003">
    <property type="protein sequence ID" value="SFN06748.1"/>
    <property type="molecule type" value="Genomic_DNA"/>
</dbReference>
<organism evidence="6 7">
    <name type="scientific">Dokdonella immobilis</name>
    <dbReference type="NCBI Taxonomy" id="578942"/>
    <lineage>
        <taxon>Bacteria</taxon>
        <taxon>Pseudomonadati</taxon>
        <taxon>Pseudomonadota</taxon>
        <taxon>Gammaproteobacteria</taxon>
        <taxon>Lysobacterales</taxon>
        <taxon>Rhodanobacteraceae</taxon>
        <taxon>Dokdonella</taxon>
    </lineage>
</organism>
<dbReference type="SUPFAM" id="SSF52402">
    <property type="entry name" value="Adenine nucleotide alpha hydrolases-like"/>
    <property type="match status" value="2"/>
</dbReference>
<evidence type="ECO:0000313" key="7">
    <source>
        <dbReference type="Proteomes" id="UP000198575"/>
    </source>
</evidence>
<evidence type="ECO:0000259" key="5">
    <source>
        <dbReference type="Pfam" id="PF00582"/>
    </source>
</evidence>
<evidence type="ECO:0000256" key="1">
    <source>
        <dbReference type="ARBA" id="ARBA00004496"/>
    </source>
</evidence>
<dbReference type="RefSeq" id="WP_092405026.1">
    <property type="nucleotide sequence ID" value="NZ_FOVF01000003.1"/>
</dbReference>
<protein>
    <submittedName>
        <fullName evidence="6">Nucleotide-binding universal stress protein, UspA family</fullName>
    </submittedName>
</protein>